<dbReference type="AlphaFoldDB" id="A0A3D9UKU6"/>
<feature type="transmembrane region" description="Helical" evidence="1">
    <location>
        <begin position="139"/>
        <end position="160"/>
    </location>
</feature>
<evidence type="ECO:0000256" key="1">
    <source>
        <dbReference type="SAM" id="Phobius"/>
    </source>
</evidence>
<accession>A0A3D9UKU6</accession>
<organism evidence="2 3">
    <name type="scientific">Calidifontibacter indicus</name>
    <dbReference type="NCBI Taxonomy" id="419650"/>
    <lineage>
        <taxon>Bacteria</taxon>
        <taxon>Bacillati</taxon>
        <taxon>Actinomycetota</taxon>
        <taxon>Actinomycetes</taxon>
        <taxon>Micrococcales</taxon>
        <taxon>Dermacoccaceae</taxon>
        <taxon>Calidifontibacter</taxon>
    </lineage>
</organism>
<protein>
    <submittedName>
        <fullName evidence="2">Uncharacterized protein</fullName>
    </submittedName>
</protein>
<dbReference type="Proteomes" id="UP000256253">
    <property type="component" value="Unassembled WGS sequence"/>
</dbReference>
<proteinExistence type="predicted"/>
<sequence length="466" mass="50989">MVDSLTLFYRLAHSLTQDADGVPAVLVGPLTWVLGTALTALVLWALVGAWCVAARSCHRGLRRCLIVATRGLGPYEARRYATTFARFERAAFVAQSMARNPFSTRLGSAGRTGFVEPSSGTVRARAALQLLAATRWPAVLLRMVVSVPGAMSLAATWWAVGAPGGEGILAVVRRVTRSDLSPTPTAVAAVATTVAILTFLLGRMRTARSVGHQAWRRDHVTRSSDVLADREVLLANAAYELEIRIDQSCGRWHSFIYNAGVDADTAQKALVGELRRRAGVTPTTEALRHVRSESIDPVQPERDDRHVEALRAHLDAATDRVETDMRRAVPWRVVRLASRTALERSVRDIDWFLAEPAIAPVQLAPIDLCVPQLVRGSGRAGSTRESWESALIDLPADDWDEVVTLAATQWREQAAESSRRHTEIAHRRLIDALVATAQLEAAADAIFRYLHRAGPVAKLLERARPS</sequence>
<keyword evidence="1" id="KW-1133">Transmembrane helix</keyword>
<comment type="caution">
    <text evidence="2">The sequence shown here is derived from an EMBL/GenBank/DDBJ whole genome shotgun (WGS) entry which is preliminary data.</text>
</comment>
<evidence type="ECO:0000313" key="2">
    <source>
        <dbReference type="EMBL" id="REF29937.1"/>
    </source>
</evidence>
<gene>
    <name evidence="2" type="ORF">DFJ65_0925</name>
</gene>
<feature type="transmembrane region" description="Helical" evidence="1">
    <location>
        <begin position="180"/>
        <end position="201"/>
    </location>
</feature>
<keyword evidence="3" id="KW-1185">Reference proteome</keyword>
<keyword evidence="1" id="KW-0472">Membrane</keyword>
<feature type="transmembrane region" description="Helical" evidence="1">
    <location>
        <begin position="30"/>
        <end position="53"/>
    </location>
</feature>
<dbReference type="EMBL" id="QTUA01000001">
    <property type="protein sequence ID" value="REF29937.1"/>
    <property type="molecule type" value="Genomic_DNA"/>
</dbReference>
<name>A0A3D9UKU6_9MICO</name>
<evidence type="ECO:0000313" key="3">
    <source>
        <dbReference type="Proteomes" id="UP000256253"/>
    </source>
</evidence>
<reference evidence="2 3" key="1">
    <citation type="submission" date="2018-08" db="EMBL/GenBank/DDBJ databases">
        <title>Sequencing the genomes of 1000 actinobacteria strains.</title>
        <authorList>
            <person name="Klenk H.-P."/>
        </authorList>
    </citation>
    <scope>NUCLEOTIDE SEQUENCE [LARGE SCALE GENOMIC DNA]</scope>
    <source>
        <strain evidence="2 3">DSM 22967</strain>
    </source>
</reference>
<keyword evidence="1" id="KW-0812">Transmembrane</keyword>